<feature type="region of interest" description="Disordered" evidence="4">
    <location>
        <begin position="595"/>
        <end position="639"/>
    </location>
</feature>
<dbReference type="InterPro" id="IPR034727">
    <property type="entry name" value="Kintoun"/>
</dbReference>
<comment type="subcellular location">
    <subcellularLocation>
        <location evidence="3">Cytoplasm</location>
    </subcellularLocation>
    <subcellularLocation>
        <location evidence="2">Dynein axonemal particle</location>
    </subcellularLocation>
</comment>
<dbReference type="AlphaFoldDB" id="A0AAE1D5S9"/>
<dbReference type="PANTHER" id="PTHR22997:SF3">
    <property type="entry name" value="PROTEIN KINTOUN"/>
    <property type="match status" value="1"/>
</dbReference>
<evidence type="ECO:0000256" key="3">
    <source>
        <dbReference type="HAMAP-Rule" id="MF_03069"/>
    </source>
</evidence>
<organism evidence="7 8">
    <name type="scientific">Elysia crispata</name>
    <name type="common">lettuce slug</name>
    <dbReference type="NCBI Taxonomy" id="231223"/>
    <lineage>
        <taxon>Eukaryota</taxon>
        <taxon>Metazoa</taxon>
        <taxon>Spiralia</taxon>
        <taxon>Lophotrochozoa</taxon>
        <taxon>Mollusca</taxon>
        <taxon>Gastropoda</taxon>
        <taxon>Heterobranchia</taxon>
        <taxon>Euthyneura</taxon>
        <taxon>Panpulmonata</taxon>
        <taxon>Sacoglossa</taxon>
        <taxon>Placobranchoidea</taxon>
        <taxon>Plakobranchidae</taxon>
        <taxon>Elysia</taxon>
    </lineage>
</organism>
<dbReference type="Gene3D" id="2.60.40.790">
    <property type="match status" value="1"/>
</dbReference>
<comment type="similarity">
    <text evidence="3">Belongs to the PIH1 family. Kintoun subfamily.</text>
</comment>
<feature type="compositionally biased region" description="Polar residues" evidence="4">
    <location>
        <begin position="783"/>
        <end position="799"/>
    </location>
</feature>
<proteinExistence type="inferred from homology"/>
<dbReference type="InterPro" id="IPR041442">
    <property type="entry name" value="PIH1D1/2/3_CS-like"/>
</dbReference>
<dbReference type="EMBL" id="JAWDGP010005317">
    <property type="protein sequence ID" value="KAK3757860.1"/>
    <property type="molecule type" value="Genomic_DNA"/>
</dbReference>
<feature type="compositionally biased region" description="Low complexity" evidence="4">
    <location>
        <begin position="745"/>
        <end position="765"/>
    </location>
</feature>
<feature type="compositionally biased region" description="Basic residues" evidence="4">
    <location>
        <begin position="604"/>
        <end position="614"/>
    </location>
</feature>
<dbReference type="InterPro" id="IPR008978">
    <property type="entry name" value="HSP20-like_chaperone"/>
</dbReference>
<feature type="compositionally biased region" description="Basic and acidic residues" evidence="4">
    <location>
        <begin position="862"/>
        <end position="872"/>
    </location>
</feature>
<evidence type="ECO:0000259" key="6">
    <source>
        <dbReference type="Pfam" id="PF18201"/>
    </source>
</evidence>
<feature type="compositionally biased region" description="Basic and acidic residues" evidence="4">
    <location>
        <begin position="231"/>
        <end position="255"/>
    </location>
</feature>
<dbReference type="Pfam" id="PF18201">
    <property type="entry name" value="PIH1_CS"/>
    <property type="match status" value="1"/>
</dbReference>
<reference evidence="7" key="1">
    <citation type="journal article" date="2023" name="G3 (Bethesda)">
        <title>A reference genome for the long-term kleptoplast-retaining sea slug Elysia crispata morphotype clarki.</title>
        <authorList>
            <person name="Eastman K.E."/>
            <person name="Pendleton A.L."/>
            <person name="Shaikh M.A."/>
            <person name="Suttiyut T."/>
            <person name="Ogas R."/>
            <person name="Tomko P."/>
            <person name="Gavelis G."/>
            <person name="Widhalm J.R."/>
            <person name="Wisecaver J.H."/>
        </authorList>
    </citation>
    <scope>NUCLEOTIDE SEQUENCE</scope>
    <source>
        <strain evidence="7">ECLA1</strain>
    </source>
</reference>
<feature type="domain" description="PIH1D1/2/3 CS-like" evidence="6">
    <location>
        <begin position="265"/>
        <end position="365"/>
    </location>
</feature>
<feature type="compositionally biased region" description="Polar residues" evidence="4">
    <location>
        <begin position="711"/>
        <end position="721"/>
    </location>
</feature>
<feature type="compositionally biased region" description="Low complexity" evidence="4">
    <location>
        <begin position="817"/>
        <end position="826"/>
    </location>
</feature>
<feature type="domain" description="PIH1 N-terminal" evidence="5">
    <location>
        <begin position="51"/>
        <end position="213"/>
    </location>
</feature>
<evidence type="ECO:0000256" key="4">
    <source>
        <dbReference type="SAM" id="MobiDB-lite"/>
    </source>
</evidence>
<keyword evidence="1 3" id="KW-0963">Cytoplasm</keyword>
<feature type="region of interest" description="Disordered" evidence="4">
    <location>
        <begin position="661"/>
        <end position="947"/>
    </location>
</feature>
<feature type="region of interest" description="Disordered" evidence="4">
    <location>
        <begin position="207"/>
        <end position="296"/>
    </location>
</feature>
<keyword evidence="8" id="KW-1185">Reference proteome</keyword>
<evidence type="ECO:0000313" key="8">
    <source>
        <dbReference type="Proteomes" id="UP001283361"/>
    </source>
</evidence>
<evidence type="ECO:0000313" key="7">
    <source>
        <dbReference type="EMBL" id="KAK3757860.1"/>
    </source>
</evidence>
<feature type="compositionally biased region" description="Acidic residues" evidence="4">
    <location>
        <begin position="621"/>
        <end position="633"/>
    </location>
</feature>
<dbReference type="HAMAP" id="MF_03069">
    <property type="entry name" value="Kintoun"/>
    <property type="match status" value="1"/>
</dbReference>
<evidence type="ECO:0000256" key="1">
    <source>
        <dbReference type="ARBA" id="ARBA00022490"/>
    </source>
</evidence>
<dbReference type="GO" id="GO:0120293">
    <property type="term" value="C:dynein axonemal particle"/>
    <property type="evidence" value="ECO:0007669"/>
    <property type="project" value="UniProtKB-SubCell"/>
</dbReference>
<feature type="compositionally biased region" description="Basic and acidic residues" evidence="4">
    <location>
        <begin position="207"/>
        <end position="219"/>
    </location>
</feature>
<dbReference type="Proteomes" id="UP001283361">
    <property type="component" value="Unassembled WGS sequence"/>
</dbReference>
<dbReference type="InterPro" id="IPR012981">
    <property type="entry name" value="PIH1_N"/>
</dbReference>
<feature type="compositionally biased region" description="Basic and acidic residues" evidence="4">
    <location>
        <begin position="668"/>
        <end position="684"/>
    </location>
</feature>
<comment type="function">
    <text evidence="3">Required for cytoplasmic pre-assembly of axonemal dyneins, thereby playing a central role in motility in cilia and flagella. Involved in pre-assembly of dynein arm complexes in the cytoplasm before intraflagellar transport loads them for the ciliary compartment.</text>
</comment>
<accession>A0AAE1D5S9</accession>
<evidence type="ECO:0000259" key="5">
    <source>
        <dbReference type="Pfam" id="PF08190"/>
    </source>
</evidence>
<comment type="caution">
    <text evidence="7">The sequence shown here is derived from an EMBL/GenBank/DDBJ whole genome shotgun (WGS) entry which is preliminary data.</text>
</comment>
<dbReference type="InterPro" id="IPR050734">
    <property type="entry name" value="PIH1/Kintoun_subfamily"/>
</dbReference>
<dbReference type="PANTHER" id="PTHR22997">
    <property type="entry name" value="PIH1 DOMAIN-CONTAINING PROTEIN 1"/>
    <property type="match status" value="1"/>
</dbReference>
<feature type="compositionally biased region" description="Basic and acidic residues" evidence="4">
    <location>
        <begin position="903"/>
        <end position="916"/>
    </location>
</feature>
<dbReference type="GO" id="GO:0060285">
    <property type="term" value="P:cilium-dependent cell motility"/>
    <property type="evidence" value="ECO:0007669"/>
    <property type="project" value="UniProtKB-UniRule"/>
</dbReference>
<protein>
    <recommendedName>
        <fullName evidence="3">Protein kintoun</fullName>
    </recommendedName>
    <alternativeName>
        <fullName evidence="3">Dynein assembly factor 2, axonemal homolog</fullName>
    </alternativeName>
</protein>
<dbReference type="Pfam" id="PF08190">
    <property type="entry name" value="PIH1"/>
    <property type="match status" value="1"/>
</dbReference>
<sequence>MRHHGVCIPNNMETERVLDGLDLSQDEVKRLGNALKDENFRKMLIEYAEEISDPENKRKAEEEIAMMEQERGMNVQFIHPEPGYVLKTAVDGTMKAFINICQNEKIDKPKAKRQLGPDGKNGLMWQIPHSFSPPKDDYDKSNKTCKVFDVVFHPDTYRMAMKNERFCKLVEDTAIDGIENQFGVKLDKQNIKRPKLKFKGTPTATIIRERIPDAEKSPDVDSLFNQCPYPYDDKTSSEKAKEKRLQNGKKSEENKAQTLKESSKFTEPKYTITHRSQVDMSEYRNSPDAKTSTRPTELSVKIELPLLKSAAQANLEIYEKRLMLESVAPAAYKLDLKLPFPVDEDKGSAKFDKSKKSLTITLPVIPLETPPIPFAANGVSSADTNGHYDSSKQNNQNSLIEVLDEKVNSCAGETVSGPDCKSSSEKKICPLFGTAQVKSKFPENVKWQVPDYQFSQDNETLTFILKVHNAENASVDVNFFKPSAVNLRFLSLGAGLFPVYYSLYLEFTSGCNVSADHSSVDVSHENLVFLLLKDKTSRGMWDNFKAGEDVNHLEDKQFLTESNLQQELFCLSQEPDMPSQAGSNPELSVVEMNEKKLTIDIKPPKKKKNKRKSRKDSASSQDEEEEGEEEYDESAPSSAEIQVIHKHPTPKNLHSILKQRTVSESSEDLSHGHVDLPDSPRSDGEEQLSSSGGLKKQRSVSFNSHVDHTSFKASASVSSMTPALKSKRRRQRKREERLKRGRTNSECGTSSSEECSGGKAGLSLSEGEEEDGSLAKNKVGLSRSMSDPGTDLNACSFTLSPIADKREEDEEVEGNGSFDSLSASAADDSKEHSRAFSQPGTERVLDFRTNSAECKNLVVQDDSQRAVEREGGFGDAAINQGSAGSKLTENKGRSEQSDNNNKVVDKNKKIVSEIRNKLALSDGRGKGGGDTGESGHNADDSDDDDFVDAVSTITDDVAGLSCKDHSKFNEQTAVEHAANADVDKEKAAGVDTLLNWQEVDRSNEHRTECAFQFSNSVMFDLDVD</sequence>
<evidence type="ECO:0000256" key="2">
    <source>
        <dbReference type="ARBA" id="ARBA00024190"/>
    </source>
</evidence>
<dbReference type="GO" id="GO:0070286">
    <property type="term" value="P:axonemal dynein complex assembly"/>
    <property type="evidence" value="ECO:0007669"/>
    <property type="project" value="UniProtKB-UniRule"/>
</dbReference>
<gene>
    <name evidence="7" type="ORF">RRG08_014416</name>
</gene>
<name>A0AAE1D5S9_9GAST</name>